<keyword evidence="3" id="KW-1185">Reference proteome</keyword>
<dbReference type="InterPro" id="IPR050990">
    <property type="entry name" value="UPF0237/GcvR_regulator"/>
</dbReference>
<sequence>MPHHLVVTAMGRDRPAVAHALIAFISQCGCNIVDSQLAILGQEFTLSLLLSGDWNALARLESSLPDEAHKLELITLSKRTQQAAPAPDRPSATAVLLVPDRPGLISQLTDFIRQQGWDIQALQSVTLSEQQLLRAGVVIRLPAQSDLIQAAHAFKAFAQSLGALQAHFTPTPNQEESPCQS</sequence>
<comment type="subcellular location">
    <subcellularLocation>
        <location evidence="1">Cytoplasm</location>
    </subcellularLocation>
</comment>
<evidence type="ECO:0000313" key="2">
    <source>
        <dbReference type="EMBL" id="GAA4497936.1"/>
    </source>
</evidence>
<keyword evidence="1" id="KW-0678">Repressor</keyword>
<accession>A0ABP8Q5I2</accession>
<evidence type="ECO:0000313" key="3">
    <source>
        <dbReference type="Proteomes" id="UP001501321"/>
    </source>
</evidence>
<proteinExistence type="predicted"/>
<dbReference type="EMBL" id="BAABFC010000010">
    <property type="protein sequence ID" value="GAA4497936.1"/>
    <property type="molecule type" value="Genomic_DNA"/>
</dbReference>
<dbReference type="RefSeq" id="WP_345011693.1">
    <property type="nucleotide sequence ID" value="NZ_BAABFC010000010.1"/>
</dbReference>
<comment type="caution">
    <text evidence="2">The sequence shown here is derived from an EMBL/GenBank/DDBJ whole genome shotgun (WGS) entry which is preliminary data.</text>
</comment>
<gene>
    <name evidence="2" type="ORF">GCM10023095_15360</name>
</gene>
<organism evidence="2 3">
    <name type="scientific">Pseudaeromonas paramecii</name>
    <dbReference type="NCBI Taxonomy" id="2138166"/>
    <lineage>
        <taxon>Bacteria</taxon>
        <taxon>Pseudomonadati</taxon>
        <taxon>Pseudomonadota</taxon>
        <taxon>Gammaproteobacteria</taxon>
        <taxon>Aeromonadales</taxon>
        <taxon>Aeromonadaceae</taxon>
        <taxon>Pseudaeromonas</taxon>
    </lineage>
</organism>
<dbReference type="InterPro" id="IPR016867">
    <property type="entry name" value="GcvR"/>
</dbReference>
<dbReference type="PANTHER" id="PTHR34875:SF5">
    <property type="entry name" value="GLYCINE CLEAVAGE SYSTEM TRANSCRIPTIONAL REPRESSOR"/>
    <property type="match status" value="1"/>
</dbReference>
<dbReference type="PIRSF" id="PIRSF028103">
    <property type="entry name" value="GcvR"/>
    <property type="match status" value="1"/>
</dbReference>
<dbReference type="Gene3D" id="3.30.70.260">
    <property type="match status" value="2"/>
</dbReference>
<dbReference type="SUPFAM" id="SSF55021">
    <property type="entry name" value="ACT-like"/>
    <property type="match status" value="2"/>
</dbReference>
<name>A0ABP8Q5I2_9GAMM</name>
<protein>
    <recommendedName>
        <fullName evidence="1">Glycine cleavage system transcriptional repressor</fullName>
    </recommendedName>
</protein>
<dbReference type="PANTHER" id="PTHR34875">
    <property type="entry name" value="UPF0237 PROTEIN MJ1558"/>
    <property type="match status" value="1"/>
</dbReference>
<dbReference type="Proteomes" id="UP001501321">
    <property type="component" value="Unassembled WGS sequence"/>
</dbReference>
<keyword evidence="1" id="KW-0804">Transcription</keyword>
<reference evidence="3" key="1">
    <citation type="journal article" date="2019" name="Int. J. Syst. Evol. Microbiol.">
        <title>The Global Catalogue of Microorganisms (GCM) 10K type strain sequencing project: providing services to taxonomists for standard genome sequencing and annotation.</title>
        <authorList>
            <consortium name="The Broad Institute Genomics Platform"/>
            <consortium name="The Broad Institute Genome Sequencing Center for Infectious Disease"/>
            <person name="Wu L."/>
            <person name="Ma J."/>
        </authorList>
    </citation>
    <scope>NUCLEOTIDE SEQUENCE [LARGE SCALE GENOMIC DNA]</scope>
    <source>
        <strain evidence="3">JCM 32226</strain>
    </source>
</reference>
<keyword evidence="1" id="KW-0963">Cytoplasm</keyword>
<dbReference type="InterPro" id="IPR045865">
    <property type="entry name" value="ACT-like_dom_sf"/>
</dbReference>
<dbReference type="Pfam" id="PF13740">
    <property type="entry name" value="ACT_6"/>
    <property type="match status" value="1"/>
</dbReference>
<evidence type="ECO:0000256" key="1">
    <source>
        <dbReference type="PIRNR" id="PIRNR028103"/>
    </source>
</evidence>